<keyword evidence="1" id="KW-1133">Transmembrane helix</keyword>
<keyword evidence="1" id="KW-0472">Membrane</keyword>
<feature type="transmembrane region" description="Helical" evidence="1">
    <location>
        <begin position="39"/>
        <end position="57"/>
    </location>
</feature>
<sequence>MASSKLDPLILPSSEDHISHAQNYAVLPPFFNRRRRKKICLCSLLFLAVAAALFALWPSDPHLKIARLRLLHGEGLGSRDFRGRAREGEGSSYVDAVVDVYGTDLISDWIYLLDDLAKGLIRFDTLIQVAGCIGLFLFKVPLKVTFNHTFELSRTHD</sequence>
<organism evidence="2 3">
    <name type="scientific">Carnegiea gigantea</name>
    <dbReference type="NCBI Taxonomy" id="171969"/>
    <lineage>
        <taxon>Eukaryota</taxon>
        <taxon>Viridiplantae</taxon>
        <taxon>Streptophyta</taxon>
        <taxon>Embryophyta</taxon>
        <taxon>Tracheophyta</taxon>
        <taxon>Spermatophyta</taxon>
        <taxon>Magnoliopsida</taxon>
        <taxon>eudicotyledons</taxon>
        <taxon>Gunneridae</taxon>
        <taxon>Pentapetalae</taxon>
        <taxon>Caryophyllales</taxon>
        <taxon>Cactineae</taxon>
        <taxon>Cactaceae</taxon>
        <taxon>Cactoideae</taxon>
        <taxon>Echinocereeae</taxon>
        <taxon>Carnegiea</taxon>
    </lineage>
</organism>
<keyword evidence="3" id="KW-1185">Reference proteome</keyword>
<evidence type="ECO:0000256" key="1">
    <source>
        <dbReference type="SAM" id="Phobius"/>
    </source>
</evidence>
<protein>
    <submittedName>
        <fullName evidence="2">Uncharacterized protein</fullName>
    </submittedName>
</protein>
<reference evidence="2" key="1">
    <citation type="submission" date="2022-04" db="EMBL/GenBank/DDBJ databases">
        <title>Carnegiea gigantea Genome sequencing and assembly v2.</title>
        <authorList>
            <person name="Copetti D."/>
            <person name="Sanderson M.J."/>
            <person name="Burquez A."/>
            <person name="Wojciechowski M.F."/>
        </authorList>
    </citation>
    <scope>NUCLEOTIDE SEQUENCE</scope>
    <source>
        <strain evidence="2">SGP5-SGP5p</strain>
        <tissue evidence="2">Aerial part</tissue>
    </source>
</reference>
<comment type="caution">
    <text evidence="2">The sequence shown here is derived from an EMBL/GenBank/DDBJ whole genome shotgun (WGS) entry which is preliminary data.</text>
</comment>
<accession>A0A9Q1KBV9</accession>
<name>A0A9Q1KBV9_9CARY</name>
<proteinExistence type="predicted"/>
<dbReference type="EMBL" id="JAKOGI010000201">
    <property type="protein sequence ID" value="KAJ8440046.1"/>
    <property type="molecule type" value="Genomic_DNA"/>
</dbReference>
<evidence type="ECO:0000313" key="2">
    <source>
        <dbReference type="EMBL" id="KAJ8440046.1"/>
    </source>
</evidence>
<gene>
    <name evidence="2" type="ORF">Cgig2_020534</name>
</gene>
<dbReference type="AlphaFoldDB" id="A0A9Q1KBV9"/>
<dbReference type="Proteomes" id="UP001153076">
    <property type="component" value="Unassembled WGS sequence"/>
</dbReference>
<keyword evidence="1" id="KW-0812">Transmembrane</keyword>
<dbReference type="OrthoDB" id="1917236at2759"/>
<evidence type="ECO:0000313" key="3">
    <source>
        <dbReference type="Proteomes" id="UP001153076"/>
    </source>
</evidence>